<keyword evidence="9 11" id="KW-0520">NAD</keyword>
<evidence type="ECO:0000256" key="7">
    <source>
        <dbReference type="ARBA" id="ARBA00022737"/>
    </source>
</evidence>
<dbReference type="FunFam" id="3.80.10.10:FF:001164">
    <property type="entry name" value="GH01279p"/>
    <property type="match status" value="2"/>
</dbReference>
<dbReference type="InterPro" id="IPR006168">
    <property type="entry name" value="G3P_DH_NAD-dep"/>
</dbReference>
<dbReference type="SUPFAM" id="SSF48179">
    <property type="entry name" value="6-phosphogluconate dehydrogenase C-terminal domain-like"/>
    <property type="match status" value="1"/>
</dbReference>
<comment type="similarity">
    <text evidence="3 11">Belongs to the NAD-dependent glycerol-3-phosphate dehydrogenase family.</text>
</comment>
<sequence>MVGLSAAVNHFLKYLLSLAQIIHSQQNLEEVAVPDVVEAAKDADILIFVLPHQFIRTLCSTLLDNIKPTAVGLSLIKGFGRGEGNSIELISKIIEKNLRIQCNVLMGANLANEVAEEKFCETTIGCKDKRLAPVLRDLIQTSNFRVVVVEDCETVENIVACAAGFVDGLGLGDNTKAAVIRLGLMEMVKFVDTFYSGSKLSTFFESCGVADLITTCYGGRNRRVCEQFVKTGKIEESSFEGLTKLKWLSLQDNNILLVPASALMRLPSLAHLHLQFNRIAALSIELIHATSTNLMTLGLSRNLVREIQPKLFYNFEHLINIELSGNMLSVISQNTFAGLEDTLLNLDVSYNRLTTITELALENLLSLNLAGNQLKRLSPETFKYLHRLKYLNLSSNPLYGGFPPVFPSSLINLDISHTELKILPTVLLLNLKSLEKIVLSGNQLQEINEGTFQHLYNLTTIDLSYNIIERIDIGVFVNLINLYSLNLCGNKLTLFIGEHFNTGTGLEILDLSNNRISQLSPTAFAIHPRLTRLDLSNNKFVEFPSDFIKSLQFLKWLDLSGNMLHHVNEFAFSQMGRLRDLDLSNNRIESVDELAFHNSTQLQLLDLSNNILETLNERTMEGIFRLELLNLCNNRLASLPETIFDPSRIRNIEKIDLSGNRFNEIPIRALQRQSASLLNLKIARNQIVEMFTQVIINNVKKLDLSENPLNENAIRGILGEAKVLRSLNLADTGIKTISRVEMPFLKHLNLSGNAITGIKSITFERTTMLESLDVSRNRLTDFNLSSSFRTLPVLQSLDISNNEVKNINESSFNGLVTLRSLKMANLANNTRIEKNAFKSLTKLRFLHAYNYPKLVYFDVQNILKDMTNLETLDIEIKDLSIGNEQLSIHTHPRLRELTLRGERLRSVLSNSLIGVRGLKLFLGLKNTSIDSIPAAFLFPVPRSTIVELDVSGSKLTSLSAQLLAVLDEREGSVRISGLNNNPINCNCEAKYLWRWLQLSSNRAPIVICANPKHFEGVTLNDLTKENFLCNRTTSTKPQMTETTVLTKSTTHEPEIIWTIAPTVQNIRNKHIDHTSKLLFVKLKYF</sequence>
<dbReference type="SMART" id="SM00082">
    <property type="entry name" value="LRRCT"/>
    <property type="match status" value="1"/>
</dbReference>
<comment type="catalytic activity">
    <reaction evidence="10 12">
        <text>sn-glycerol 3-phosphate + NAD(+) = dihydroxyacetone phosphate + NADH + H(+)</text>
        <dbReference type="Rhea" id="RHEA:11092"/>
        <dbReference type="ChEBI" id="CHEBI:15378"/>
        <dbReference type="ChEBI" id="CHEBI:57540"/>
        <dbReference type="ChEBI" id="CHEBI:57597"/>
        <dbReference type="ChEBI" id="CHEBI:57642"/>
        <dbReference type="ChEBI" id="CHEBI:57945"/>
        <dbReference type="EC" id="1.1.1.8"/>
    </reaction>
</comment>
<evidence type="ECO:0000256" key="5">
    <source>
        <dbReference type="ARBA" id="ARBA00022614"/>
    </source>
</evidence>
<dbReference type="STRING" id="67767.A0A0J7KLT2"/>
<dbReference type="InterPro" id="IPR008927">
    <property type="entry name" value="6-PGluconate_DH-like_C_sf"/>
</dbReference>
<dbReference type="InterPro" id="IPR013328">
    <property type="entry name" value="6PGD_dom2"/>
</dbReference>
<dbReference type="EMBL" id="LBMM01005824">
    <property type="protein sequence ID" value="KMQ91181.1"/>
    <property type="molecule type" value="Genomic_DNA"/>
</dbReference>
<evidence type="ECO:0000256" key="8">
    <source>
        <dbReference type="ARBA" id="ARBA00023002"/>
    </source>
</evidence>
<dbReference type="Gene3D" id="3.80.10.10">
    <property type="entry name" value="Ribonuclease Inhibitor"/>
    <property type="match status" value="5"/>
</dbReference>
<dbReference type="PaxDb" id="67767-A0A0J7KLT2"/>
<dbReference type="InterPro" id="IPR032675">
    <property type="entry name" value="LRR_dom_sf"/>
</dbReference>
<evidence type="ECO:0000313" key="15">
    <source>
        <dbReference type="Proteomes" id="UP000036403"/>
    </source>
</evidence>
<evidence type="ECO:0000313" key="14">
    <source>
        <dbReference type="EMBL" id="KMQ91181.1"/>
    </source>
</evidence>
<feature type="domain" description="LRRCT" evidence="13">
    <location>
        <begin position="981"/>
        <end position="1030"/>
    </location>
</feature>
<evidence type="ECO:0000259" key="13">
    <source>
        <dbReference type="SMART" id="SM00082"/>
    </source>
</evidence>
<comment type="pathway">
    <text evidence="2">Phospholipid metabolism; alpha-glycerophosphate cycle.</text>
</comment>
<keyword evidence="5" id="KW-0433">Leucine-rich repeat</keyword>
<evidence type="ECO:0000256" key="1">
    <source>
        <dbReference type="ARBA" id="ARBA00005189"/>
    </source>
</evidence>
<dbReference type="InterPro" id="IPR001611">
    <property type="entry name" value="Leu-rich_rpt"/>
</dbReference>
<dbReference type="GO" id="GO:0005975">
    <property type="term" value="P:carbohydrate metabolic process"/>
    <property type="evidence" value="ECO:0007669"/>
    <property type="project" value="InterPro"/>
</dbReference>
<keyword evidence="7" id="KW-0677">Repeat</keyword>
<evidence type="ECO:0000256" key="6">
    <source>
        <dbReference type="ARBA" id="ARBA00022729"/>
    </source>
</evidence>
<dbReference type="SMART" id="SM00364">
    <property type="entry name" value="LRR_BAC"/>
    <property type="match status" value="10"/>
</dbReference>
<dbReference type="Pfam" id="PF00560">
    <property type="entry name" value="LRR_1"/>
    <property type="match status" value="2"/>
</dbReference>
<evidence type="ECO:0000256" key="10">
    <source>
        <dbReference type="ARBA" id="ARBA00048683"/>
    </source>
</evidence>
<evidence type="ECO:0000256" key="4">
    <source>
        <dbReference type="ARBA" id="ARBA00011738"/>
    </source>
</evidence>
<dbReference type="OrthoDB" id="8731593at2759"/>
<protein>
    <recommendedName>
        <fullName evidence="12">Glycerol-3-phosphate dehydrogenase [NAD(+)]</fullName>
        <ecNumber evidence="12">1.1.1.8</ecNumber>
    </recommendedName>
</protein>
<dbReference type="SUPFAM" id="SSF52058">
    <property type="entry name" value="L domain-like"/>
    <property type="match status" value="3"/>
</dbReference>
<proteinExistence type="inferred from homology"/>
<evidence type="ECO:0000256" key="12">
    <source>
        <dbReference type="RuleBase" id="RU361243"/>
    </source>
</evidence>
<evidence type="ECO:0000256" key="11">
    <source>
        <dbReference type="RuleBase" id="RU000437"/>
    </source>
</evidence>
<accession>A0A0J7KLT2</accession>
<dbReference type="Gene3D" id="3.40.50.720">
    <property type="entry name" value="NAD(P)-binding Rossmann-like Domain"/>
    <property type="match status" value="1"/>
</dbReference>
<dbReference type="SMART" id="SM00369">
    <property type="entry name" value="LRR_TYP"/>
    <property type="match status" value="17"/>
</dbReference>
<dbReference type="PRINTS" id="PR00077">
    <property type="entry name" value="GPDHDRGNASE"/>
</dbReference>
<dbReference type="InterPro" id="IPR050541">
    <property type="entry name" value="LRR_TM_domain-containing"/>
</dbReference>
<evidence type="ECO:0000256" key="2">
    <source>
        <dbReference type="ARBA" id="ARBA00005192"/>
    </source>
</evidence>
<gene>
    <name evidence="14" type="ORF">RF55_8986</name>
</gene>
<comment type="pathway">
    <text evidence="1">Lipid metabolism.</text>
</comment>
<dbReference type="InterPro" id="IPR006109">
    <property type="entry name" value="G3P_DH_NAD-dep_C"/>
</dbReference>
<dbReference type="InterPro" id="IPR003591">
    <property type="entry name" value="Leu-rich_rpt_typical-subtyp"/>
</dbReference>
<dbReference type="PANTHER" id="PTHR24369">
    <property type="entry name" value="ANTIGEN BSP, PUTATIVE-RELATED"/>
    <property type="match status" value="1"/>
</dbReference>
<keyword evidence="15" id="KW-1185">Reference proteome</keyword>
<comment type="subunit">
    <text evidence="4">Homodimer.</text>
</comment>
<dbReference type="FunFam" id="1.10.1040.10:FF:000004">
    <property type="entry name" value="Glycerol-3-phosphate dehydrogenase [NAD(+)]"/>
    <property type="match status" value="1"/>
</dbReference>
<dbReference type="InterPro" id="IPR036291">
    <property type="entry name" value="NAD(P)-bd_dom_sf"/>
</dbReference>
<dbReference type="GO" id="GO:0051287">
    <property type="term" value="F:NAD binding"/>
    <property type="evidence" value="ECO:0007669"/>
    <property type="project" value="UniProtKB-UniRule"/>
</dbReference>
<evidence type="ECO:0000256" key="9">
    <source>
        <dbReference type="ARBA" id="ARBA00023027"/>
    </source>
</evidence>
<dbReference type="Pfam" id="PF13855">
    <property type="entry name" value="LRR_8"/>
    <property type="match status" value="4"/>
</dbReference>
<name>A0A0J7KLT2_LASNI</name>
<dbReference type="EC" id="1.1.1.8" evidence="12"/>
<dbReference type="Pfam" id="PF01210">
    <property type="entry name" value="NAD_Gly3P_dh_N"/>
    <property type="match status" value="1"/>
</dbReference>
<dbReference type="GO" id="GO:0006650">
    <property type="term" value="P:glycerophospholipid metabolic process"/>
    <property type="evidence" value="ECO:0007669"/>
    <property type="project" value="UniProtKB-UniPathway"/>
</dbReference>
<dbReference type="UniPathway" id="UPA00086"/>
<dbReference type="Proteomes" id="UP000036403">
    <property type="component" value="Unassembled WGS sequence"/>
</dbReference>
<dbReference type="PANTHER" id="PTHR24369:SF210">
    <property type="entry name" value="CHAOPTIN-RELATED"/>
    <property type="match status" value="1"/>
</dbReference>
<organism evidence="14 15">
    <name type="scientific">Lasius niger</name>
    <name type="common">Black garden ant</name>
    <dbReference type="NCBI Taxonomy" id="67767"/>
    <lineage>
        <taxon>Eukaryota</taxon>
        <taxon>Metazoa</taxon>
        <taxon>Ecdysozoa</taxon>
        <taxon>Arthropoda</taxon>
        <taxon>Hexapoda</taxon>
        <taxon>Insecta</taxon>
        <taxon>Pterygota</taxon>
        <taxon>Neoptera</taxon>
        <taxon>Endopterygota</taxon>
        <taxon>Hymenoptera</taxon>
        <taxon>Apocrita</taxon>
        <taxon>Aculeata</taxon>
        <taxon>Formicoidea</taxon>
        <taxon>Formicidae</taxon>
        <taxon>Formicinae</taxon>
        <taxon>Lasius</taxon>
        <taxon>Lasius</taxon>
    </lineage>
</organism>
<dbReference type="SUPFAM" id="SSF51735">
    <property type="entry name" value="NAD(P)-binding Rossmann-fold domains"/>
    <property type="match status" value="1"/>
</dbReference>
<dbReference type="Gene3D" id="1.10.1040.10">
    <property type="entry name" value="N-(1-d-carboxylethyl)-l-norvaline Dehydrogenase, domain 2"/>
    <property type="match status" value="1"/>
</dbReference>
<dbReference type="PROSITE" id="PS51450">
    <property type="entry name" value="LRR"/>
    <property type="match status" value="5"/>
</dbReference>
<dbReference type="GO" id="GO:0005886">
    <property type="term" value="C:plasma membrane"/>
    <property type="evidence" value="ECO:0007669"/>
    <property type="project" value="TreeGrafter"/>
</dbReference>
<evidence type="ECO:0000256" key="3">
    <source>
        <dbReference type="ARBA" id="ARBA00011009"/>
    </source>
</evidence>
<dbReference type="GO" id="GO:0046168">
    <property type="term" value="P:glycerol-3-phosphate catabolic process"/>
    <property type="evidence" value="ECO:0007669"/>
    <property type="project" value="UniProtKB-UniRule"/>
</dbReference>
<dbReference type="InterPro" id="IPR011128">
    <property type="entry name" value="G3P_DH_NAD-dep_N"/>
</dbReference>
<dbReference type="GO" id="GO:0141152">
    <property type="term" value="F:glycerol-3-phosphate dehydrogenase (NAD+) activity"/>
    <property type="evidence" value="ECO:0007669"/>
    <property type="project" value="UniProtKB-UniRule"/>
</dbReference>
<reference evidence="14 15" key="1">
    <citation type="submission" date="2015-04" db="EMBL/GenBank/DDBJ databases">
        <title>Lasius niger genome sequencing.</title>
        <authorList>
            <person name="Konorov E.A."/>
            <person name="Nikitin M.A."/>
            <person name="Kirill M.V."/>
            <person name="Chang P."/>
        </authorList>
    </citation>
    <scope>NUCLEOTIDE SEQUENCE [LARGE SCALE GENOMIC DNA]</scope>
    <source>
        <tissue evidence="14">Whole</tissue>
    </source>
</reference>
<dbReference type="SMART" id="SM00365">
    <property type="entry name" value="LRR_SD22"/>
    <property type="match status" value="9"/>
</dbReference>
<dbReference type="Pfam" id="PF07479">
    <property type="entry name" value="NAD_Gly3P_dh_C"/>
    <property type="match status" value="1"/>
</dbReference>
<keyword evidence="8 11" id="KW-0560">Oxidoreductase</keyword>
<dbReference type="InterPro" id="IPR000483">
    <property type="entry name" value="Cys-rich_flank_reg_C"/>
</dbReference>
<keyword evidence="6" id="KW-0732">Signal</keyword>
<comment type="caution">
    <text evidence="14">The sequence shown here is derived from an EMBL/GenBank/DDBJ whole genome shotgun (WGS) entry which is preliminary data.</text>
</comment>
<dbReference type="AlphaFoldDB" id="A0A0J7KLT2"/>